<dbReference type="Pfam" id="PF09361">
    <property type="entry name" value="Phasin_2"/>
    <property type="match status" value="1"/>
</dbReference>
<protein>
    <submittedName>
        <fullName evidence="2">Phasin protein</fullName>
    </submittedName>
</protein>
<accession>A0A1H2UPJ3</accession>
<keyword evidence="3" id="KW-1185">Reference proteome</keyword>
<dbReference type="RefSeq" id="WP_093029831.1">
    <property type="nucleotide sequence ID" value="NZ_FNNZ01000005.1"/>
</dbReference>
<evidence type="ECO:0000313" key="2">
    <source>
        <dbReference type="EMBL" id="SDW57474.1"/>
    </source>
</evidence>
<reference evidence="3" key="1">
    <citation type="submission" date="2016-10" db="EMBL/GenBank/DDBJ databases">
        <authorList>
            <person name="Varghese N."/>
            <person name="Submissions S."/>
        </authorList>
    </citation>
    <scope>NUCLEOTIDE SEQUENCE [LARGE SCALE GENOMIC DNA]</scope>
    <source>
        <strain evidence="3">DSM 217</strain>
    </source>
</reference>
<dbReference type="EMBL" id="FNNZ01000005">
    <property type="protein sequence ID" value="SDW57474.1"/>
    <property type="molecule type" value="Genomic_DNA"/>
</dbReference>
<dbReference type="AlphaFoldDB" id="A0A1H2UPJ3"/>
<dbReference type="InterPro" id="IPR018968">
    <property type="entry name" value="Phasin"/>
</dbReference>
<proteinExistence type="predicted"/>
<organism evidence="2 3">
    <name type="scientific">Thiocapsa roseopersicina</name>
    <dbReference type="NCBI Taxonomy" id="1058"/>
    <lineage>
        <taxon>Bacteria</taxon>
        <taxon>Pseudomonadati</taxon>
        <taxon>Pseudomonadota</taxon>
        <taxon>Gammaproteobacteria</taxon>
        <taxon>Chromatiales</taxon>
        <taxon>Chromatiaceae</taxon>
        <taxon>Thiocapsa</taxon>
    </lineage>
</organism>
<evidence type="ECO:0000259" key="1">
    <source>
        <dbReference type="Pfam" id="PF09361"/>
    </source>
</evidence>
<evidence type="ECO:0000313" key="3">
    <source>
        <dbReference type="Proteomes" id="UP000198816"/>
    </source>
</evidence>
<sequence>MTTNDTINTVNEINTKNVERMTSLGELNVRIFEKMSARQMDAMSLYMEHAMRMMKLATESKGYNEFFKGQVEATKELSERVLAEGKTSMQAVSDVRDDYRTWFEKNMADVSADLRKAVPAA</sequence>
<gene>
    <name evidence="2" type="ORF">SAMN05421783_105187</name>
</gene>
<feature type="domain" description="Phasin" evidence="1">
    <location>
        <begin position="9"/>
        <end position="107"/>
    </location>
</feature>
<dbReference type="OrthoDB" id="7061308at2"/>
<dbReference type="Proteomes" id="UP000198816">
    <property type="component" value="Unassembled WGS sequence"/>
</dbReference>
<dbReference type="STRING" id="1058.SAMN05421783_105187"/>
<name>A0A1H2UPJ3_THIRO</name>